<feature type="transmembrane region" description="Helical" evidence="9">
    <location>
        <begin position="121"/>
        <end position="144"/>
    </location>
</feature>
<feature type="transmembrane region" description="Helical" evidence="9">
    <location>
        <begin position="422"/>
        <end position="446"/>
    </location>
</feature>
<evidence type="ECO:0000256" key="3">
    <source>
        <dbReference type="ARBA" id="ARBA00022448"/>
    </source>
</evidence>
<dbReference type="AlphaFoldDB" id="A0A0R1R9Y3"/>
<comment type="function">
    <text evidence="9">Component of the transport system for branched-chain amino acids.</text>
</comment>
<keyword evidence="4" id="KW-1003">Cell membrane</keyword>
<reference evidence="10 11" key="1">
    <citation type="journal article" date="2015" name="Genome Announc.">
        <title>Expanding the biotechnology potential of lactobacilli through comparative genomics of 213 strains and associated genera.</title>
        <authorList>
            <person name="Sun Z."/>
            <person name="Harris H.M."/>
            <person name="McCann A."/>
            <person name="Guo C."/>
            <person name="Argimon S."/>
            <person name="Zhang W."/>
            <person name="Yang X."/>
            <person name="Jeffery I.B."/>
            <person name="Cooney J.C."/>
            <person name="Kagawa T.F."/>
            <person name="Liu W."/>
            <person name="Song Y."/>
            <person name="Salvetti E."/>
            <person name="Wrobel A."/>
            <person name="Rasinkangas P."/>
            <person name="Parkhill J."/>
            <person name="Rea M.C."/>
            <person name="O'Sullivan O."/>
            <person name="Ritari J."/>
            <person name="Douillard F.P."/>
            <person name="Paul Ross R."/>
            <person name="Yang R."/>
            <person name="Briner A.E."/>
            <person name="Felis G.E."/>
            <person name="de Vos W.M."/>
            <person name="Barrangou R."/>
            <person name="Klaenhammer T.R."/>
            <person name="Caufield P.W."/>
            <person name="Cui Y."/>
            <person name="Zhang H."/>
            <person name="O'Toole P.W."/>
        </authorList>
    </citation>
    <scope>NUCLEOTIDE SEQUENCE [LARGE SCALE GENOMIC DNA]</scope>
    <source>
        <strain evidence="10 11">DSM 15814</strain>
    </source>
</reference>
<evidence type="ECO:0000313" key="11">
    <source>
        <dbReference type="Proteomes" id="UP000051999"/>
    </source>
</evidence>
<dbReference type="GO" id="GO:0015188">
    <property type="term" value="F:L-isoleucine transmembrane transporter activity"/>
    <property type="evidence" value="ECO:0007669"/>
    <property type="project" value="TreeGrafter"/>
</dbReference>
<sequence length="460" mass="49772">MELQEHKLTKREYALVSSMLFALFFGAGNLIFPLHLGQLSGAHWLSAALGFLVTAVLLPLLSVLAISITRAGGVYDVGRPLGVWFALTFMVLIHGTIGPLFGTPRTATVSYTVGVAPLVPAHFQTLGLVIFSAVFFGLAYFFSVEQSKIVANIGKLLNPIFLILLALVFFLAFLKPLGNPVHQAVTTAYQHDAFFNGFLQGYNTMDALAGLAFGVTVVTAIRSLGKRNPNAIALVTARAGFFSMGFEAIIYLLLIVIGAMSLGQFKLAANGGVTFDQLVNHYLGVAGQAILAVLITVTCLTTAIGLVAAFAQDFHKHFPSISYRVWLRFTTIASFLTANIGLNLIISWSTPMLMFLYPLAMVLILLSITSPLFKRDSVVYAFVVLFTCVPAVFDMIAAFPPVVSQSAFGKTMTSFQMSYLPFAKYGMDWVVPALVGAVIGLTWHFVKLAREHTTASLSDN</sequence>
<feature type="transmembrane region" description="Helical" evidence="9">
    <location>
        <begin position="380"/>
        <end position="402"/>
    </location>
</feature>
<evidence type="ECO:0000256" key="2">
    <source>
        <dbReference type="ARBA" id="ARBA00008540"/>
    </source>
</evidence>
<feature type="transmembrane region" description="Helical" evidence="9">
    <location>
        <begin position="323"/>
        <end position="346"/>
    </location>
</feature>
<evidence type="ECO:0000256" key="5">
    <source>
        <dbReference type="ARBA" id="ARBA00022692"/>
    </source>
</evidence>
<evidence type="ECO:0000313" key="10">
    <source>
        <dbReference type="EMBL" id="KRL53767.1"/>
    </source>
</evidence>
<comment type="caution">
    <text evidence="10">The sequence shown here is derived from an EMBL/GenBank/DDBJ whole genome shotgun (WGS) entry which is preliminary data.</text>
</comment>
<feature type="transmembrane region" description="Helical" evidence="9">
    <location>
        <begin position="352"/>
        <end position="373"/>
    </location>
</feature>
<dbReference type="InterPro" id="IPR004685">
    <property type="entry name" value="Brnchd-chn_aa_trnsp_Livcs"/>
</dbReference>
<feature type="transmembrane region" description="Helical" evidence="9">
    <location>
        <begin position="12"/>
        <end position="32"/>
    </location>
</feature>
<comment type="subcellular location">
    <subcellularLocation>
        <location evidence="1 9">Cell membrane</location>
        <topology evidence="1 9">Multi-pass membrane protein</topology>
    </subcellularLocation>
</comment>
<accession>A0A0R1R9Y3</accession>
<evidence type="ECO:0000256" key="9">
    <source>
        <dbReference type="RuleBase" id="RU362122"/>
    </source>
</evidence>
<dbReference type="GO" id="GO:0015818">
    <property type="term" value="P:isoleucine transport"/>
    <property type="evidence" value="ECO:0007669"/>
    <property type="project" value="TreeGrafter"/>
</dbReference>
<feature type="transmembrane region" description="Helical" evidence="9">
    <location>
        <begin position="156"/>
        <end position="174"/>
    </location>
</feature>
<dbReference type="EMBL" id="AZFF01000015">
    <property type="protein sequence ID" value="KRL53767.1"/>
    <property type="molecule type" value="Genomic_DNA"/>
</dbReference>
<evidence type="ECO:0000256" key="1">
    <source>
        <dbReference type="ARBA" id="ARBA00004651"/>
    </source>
</evidence>
<feature type="transmembrane region" description="Helical" evidence="9">
    <location>
        <begin position="207"/>
        <end position="225"/>
    </location>
</feature>
<dbReference type="GO" id="GO:0005304">
    <property type="term" value="F:L-valine transmembrane transporter activity"/>
    <property type="evidence" value="ECO:0007669"/>
    <property type="project" value="TreeGrafter"/>
</dbReference>
<gene>
    <name evidence="10" type="ORF">FD35_GL000873</name>
</gene>
<keyword evidence="8 9" id="KW-0472">Membrane</keyword>
<evidence type="ECO:0000256" key="7">
    <source>
        <dbReference type="ARBA" id="ARBA00022989"/>
    </source>
</evidence>
<evidence type="ECO:0000256" key="4">
    <source>
        <dbReference type="ARBA" id="ARBA00022475"/>
    </source>
</evidence>
<dbReference type="eggNOG" id="COG1114">
    <property type="taxonomic scope" value="Bacteria"/>
</dbReference>
<dbReference type="PATRIC" id="fig|1114972.6.peg.881"/>
<dbReference type="Proteomes" id="UP000051999">
    <property type="component" value="Unassembled WGS sequence"/>
</dbReference>
<dbReference type="PANTHER" id="PTHR30588:SF0">
    <property type="entry name" value="BRANCHED-CHAIN AMINO ACID PERMEASE BRNQ"/>
    <property type="match status" value="1"/>
</dbReference>
<feature type="transmembrane region" description="Helical" evidence="9">
    <location>
        <begin position="44"/>
        <end position="69"/>
    </location>
</feature>
<keyword evidence="7 9" id="KW-1133">Transmembrane helix</keyword>
<protein>
    <recommendedName>
        <fullName evidence="9">Branched-chain amino acid transport system carrier protein</fullName>
    </recommendedName>
</protein>
<keyword evidence="5 9" id="KW-0812">Transmembrane</keyword>
<evidence type="ECO:0000256" key="8">
    <source>
        <dbReference type="ARBA" id="ARBA00023136"/>
    </source>
</evidence>
<proteinExistence type="inferred from homology"/>
<dbReference type="OrthoDB" id="9783920at2"/>
<organism evidence="10 11">
    <name type="scientific">Furfurilactobacillus rossiae DSM 15814</name>
    <dbReference type="NCBI Taxonomy" id="1114972"/>
    <lineage>
        <taxon>Bacteria</taxon>
        <taxon>Bacillati</taxon>
        <taxon>Bacillota</taxon>
        <taxon>Bacilli</taxon>
        <taxon>Lactobacillales</taxon>
        <taxon>Lactobacillaceae</taxon>
        <taxon>Furfurilactobacillus</taxon>
    </lineage>
</organism>
<dbReference type="GO" id="GO:0015820">
    <property type="term" value="P:L-leucine transport"/>
    <property type="evidence" value="ECO:0007669"/>
    <property type="project" value="TreeGrafter"/>
</dbReference>
<evidence type="ECO:0000256" key="6">
    <source>
        <dbReference type="ARBA" id="ARBA00022970"/>
    </source>
</evidence>
<feature type="transmembrane region" description="Helical" evidence="9">
    <location>
        <begin position="285"/>
        <end position="311"/>
    </location>
</feature>
<dbReference type="PANTHER" id="PTHR30588">
    <property type="entry name" value="BRANCHED-CHAIN AMINO ACID TRANSPORT SYSTEM 2 CARRIER PROTEIN"/>
    <property type="match status" value="1"/>
</dbReference>
<dbReference type="GO" id="GO:0005886">
    <property type="term" value="C:plasma membrane"/>
    <property type="evidence" value="ECO:0007669"/>
    <property type="project" value="UniProtKB-SubCell"/>
</dbReference>
<keyword evidence="11" id="KW-1185">Reference proteome</keyword>
<feature type="transmembrane region" description="Helical" evidence="9">
    <location>
        <begin position="81"/>
        <end position="101"/>
    </location>
</feature>
<name>A0A0R1R9Y3_9LACO</name>
<comment type="similarity">
    <text evidence="2 9">Belongs to the branched chain amino acid transporter family.</text>
</comment>
<dbReference type="Pfam" id="PF05525">
    <property type="entry name" value="Branch_AA_trans"/>
    <property type="match status" value="1"/>
</dbReference>
<feature type="transmembrane region" description="Helical" evidence="9">
    <location>
        <begin position="246"/>
        <end position="265"/>
    </location>
</feature>
<dbReference type="NCBIfam" id="TIGR00796">
    <property type="entry name" value="livcs"/>
    <property type="match status" value="1"/>
</dbReference>
<keyword evidence="3 9" id="KW-0813">Transport</keyword>
<keyword evidence="6 9" id="KW-0029">Amino-acid transport</keyword>
<dbReference type="GO" id="GO:0015190">
    <property type="term" value="F:L-leucine transmembrane transporter activity"/>
    <property type="evidence" value="ECO:0007669"/>
    <property type="project" value="TreeGrafter"/>
</dbReference>
<dbReference type="RefSeq" id="WP_017260461.1">
    <property type="nucleotide sequence ID" value="NZ_AUAW01000015.1"/>
</dbReference>